<reference evidence="3 4" key="1">
    <citation type="submission" date="2017-07" db="EMBL/GenBank/DDBJ databases">
        <title>Genome sequence of the Sordaria macrospora wild type strain R19027.</title>
        <authorList>
            <person name="Nowrousian M."/>
            <person name="Teichert I."/>
            <person name="Kueck U."/>
        </authorList>
    </citation>
    <scope>NUCLEOTIDE SEQUENCE [LARGE SCALE GENOMIC DNA]</scope>
    <source>
        <strain evidence="3 4">R19027</strain>
        <tissue evidence="3">Mycelium</tissue>
    </source>
</reference>
<dbReference type="InterPro" id="IPR001585">
    <property type="entry name" value="TAL/FSA"/>
</dbReference>
<evidence type="ECO:0000313" key="4">
    <source>
        <dbReference type="Proteomes" id="UP000433876"/>
    </source>
</evidence>
<comment type="pathway">
    <text evidence="2">Carbohydrate degradation; pentose phosphate pathway; D-glyceraldehyde 3-phosphate and beta-D-fructose 6-phosphate from D-ribose 5-phosphate and D-xylulose 5-phosphate (non-oxidative stage): step 2/3.</text>
</comment>
<keyword evidence="1" id="KW-0704">Schiff base</keyword>
<dbReference type="SUPFAM" id="SSF51569">
    <property type="entry name" value="Aldolase"/>
    <property type="match status" value="1"/>
</dbReference>
<comment type="catalytic activity">
    <reaction evidence="2">
        <text>D-sedoheptulose 7-phosphate + D-glyceraldehyde 3-phosphate = D-erythrose 4-phosphate + beta-D-fructose 6-phosphate</text>
        <dbReference type="Rhea" id="RHEA:17053"/>
        <dbReference type="ChEBI" id="CHEBI:16897"/>
        <dbReference type="ChEBI" id="CHEBI:57483"/>
        <dbReference type="ChEBI" id="CHEBI:57634"/>
        <dbReference type="ChEBI" id="CHEBI:59776"/>
        <dbReference type="EC" id="2.2.1.2"/>
    </reaction>
</comment>
<evidence type="ECO:0000313" key="3">
    <source>
        <dbReference type="EMBL" id="KAA8629982.1"/>
    </source>
</evidence>
<evidence type="ECO:0000256" key="1">
    <source>
        <dbReference type="ARBA" id="ARBA00023270"/>
    </source>
</evidence>
<keyword evidence="2" id="KW-0570">Pentose shunt</keyword>
<comment type="caution">
    <text evidence="3">The sequence shown here is derived from an EMBL/GenBank/DDBJ whole genome shotgun (WGS) entry which is preliminary data.</text>
</comment>
<dbReference type="InterPro" id="IPR013785">
    <property type="entry name" value="Aldolase_TIM"/>
</dbReference>
<gene>
    <name evidence="3" type="ORF">SMACR_06374</name>
</gene>
<organism evidence="3 4">
    <name type="scientific">Sordaria macrospora</name>
    <dbReference type="NCBI Taxonomy" id="5147"/>
    <lineage>
        <taxon>Eukaryota</taxon>
        <taxon>Fungi</taxon>
        <taxon>Dikarya</taxon>
        <taxon>Ascomycota</taxon>
        <taxon>Pezizomycotina</taxon>
        <taxon>Sordariomycetes</taxon>
        <taxon>Sordariomycetidae</taxon>
        <taxon>Sordariales</taxon>
        <taxon>Sordariaceae</taxon>
        <taxon>Sordaria</taxon>
    </lineage>
</organism>
<evidence type="ECO:0000256" key="2">
    <source>
        <dbReference type="RuleBase" id="RU000501"/>
    </source>
</evidence>
<dbReference type="PROSITE" id="PS00958">
    <property type="entry name" value="TRANSALDOLASE_2"/>
    <property type="match status" value="1"/>
</dbReference>
<dbReference type="GO" id="GO:0005975">
    <property type="term" value="P:carbohydrate metabolic process"/>
    <property type="evidence" value="ECO:0007669"/>
    <property type="project" value="InterPro"/>
</dbReference>
<dbReference type="GO" id="GO:0004801">
    <property type="term" value="F:transaldolase activity"/>
    <property type="evidence" value="ECO:0007669"/>
    <property type="project" value="UniProtKB-EC"/>
</dbReference>
<dbReference type="PANTHER" id="PTHR10683:SF34">
    <property type="entry name" value="TRANSALDOLASE"/>
    <property type="match status" value="1"/>
</dbReference>
<accession>A0A8S8ZNV8</accession>
<dbReference type="Gene3D" id="3.20.20.70">
    <property type="entry name" value="Aldolase class I"/>
    <property type="match status" value="1"/>
</dbReference>
<dbReference type="GO" id="GO:0009052">
    <property type="term" value="P:pentose-phosphate shunt, non-oxidative branch"/>
    <property type="evidence" value="ECO:0007669"/>
    <property type="project" value="TreeGrafter"/>
</dbReference>
<dbReference type="EC" id="2.2.1.2" evidence="2"/>
<dbReference type="AlphaFoldDB" id="A0A8S8ZNV8"/>
<proteinExistence type="predicted"/>
<protein>
    <recommendedName>
        <fullName evidence="2">Transaldolase</fullName>
        <ecNumber evidence="2">2.2.1.2</ecNumber>
    </recommendedName>
</protein>
<dbReference type="Proteomes" id="UP000433876">
    <property type="component" value="Unassembled WGS sequence"/>
</dbReference>
<name>A0A8S8ZNV8_SORMA</name>
<dbReference type="EMBL" id="NMPR01000118">
    <property type="protein sequence ID" value="KAA8629982.1"/>
    <property type="molecule type" value="Genomic_DNA"/>
</dbReference>
<sequence>MFYPFTYFTRSIADQLSCNSPPIPESPKLYHKDSPITMASLLNQLRGLSTVDCDTLDVHVARIYGPFADCTSNQAIVLSEITKTDANGKLIYQSLIDEIIPIAHWMFGKQTDATVEELAAELLAVGLALRFTPHLNGFIHIQTNPRWCYSIEKTVKNAERIIAHVKHLSPDFDTSRVCIKIPATWEGLQACRLLENLHSIATLATIVFSMEQIALAVDAGCRHVAPYVNELRVHFDTTYTDANKDRAALFCGAAQRYCDEVASSTSAAKSAHGSLNLQTQTQVMAASLTSVDEVMRLAGAVKHITVSPPLLTELEATPAAGWPGAGTVGAAAAITGPNGDILRLKELIRDESQWRLAFTRAEAGESERKLGQAIRIFCDMQDQIERLVRKWDLAAKKAVSY</sequence>
<keyword evidence="2" id="KW-0808">Transferase</keyword>
<dbReference type="InterPro" id="IPR018225">
    <property type="entry name" value="Transaldolase_AS"/>
</dbReference>
<dbReference type="Pfam" id="PF00923">
    <property type="entry name" value="TAL_FSA"/>
    <property type="match status" value="1"/>
</dbReference>
<comment type="function">
    <text evidence="2">Catalyzes the rate-limiting step of the non-oxidative phase in the pentose phosphate pathway. Catalyzes the reversible conversion of sedheptulose-7-phosphate and D-glyceraldehyde 3-phosphate into erythrose-4-phosphate and beta-D-fructose 6-phosphate.</text>
</comment>
<dbReference type="VEuPathDB" id="FungiDB:SMAC_06374"/>
<dbReference type="PANTHER" id="PTHR10683">
    <property type="entry name" value="TRANSALDOLASE"/>
    <property type="match status" value="1"/>
</dbReference>